<comment type="subcellular location">
    <subcellularLocation>
        <location evidence="1">Secreted</location>
        <location evidence="1">Cell wall</location>
    </subcellularLocation>
</comment>
<feature type="active site" evidence="8">
    <location>
        <position position="221"/>
    </location>
</feature>
<evidence type="ECO:0000256" key="4">
    <source>
        <dbReference type="ARBA" id="ARBA00022525"/>
    </source>
</evidence>
<accession>A0A6V7NNZ9</accession>
<dbReference type="InterPro" id="IPR012334">
    <property type="entry name" value="Pectin_lyas_fold"/>
</dbReference>
<dbReference type="GO" id="GO:0004650">
    <property type="term" value="F:polygalacturonase activity"/>
    <property type="evidence" value="ECO:0007669"/>
    <property type="project" value="InterPro"/>
</dbReference>
<dbReference type="InterPro" id="IPR006626">
    <property type="entry name" value="PbH1"/>
</dbReference>
<dbReference type="Gene3D" id="2.160.20.10">
    <property type="entry name" value="Single-stranded right-handed beta-helix, Pectin lyase-like"/>
    <property type="match status" value="1"/>
</dbReference>
<keyword evidence="10" id="KW-0732">Signal</keyword>
<dbReference type="InterPro" id="IPR011050">
    <property type="entry name" value="Pectin_lyase_fold/virulence"/>
</dbReference>
<comment type="similarity">
    <text evidence="2 9">Belongs to the glycosyl hydrolase 28 family.</text>
</comment>
<evidence type="ECO:0000256" key="8">
    <source>
        <dbReference type="PROSITE-ProRule" id="PRU10052"/>
    </source>
</evidence>
<dbReference type="FunFam" id="2.160.20.10:FF:000111">
    <property type="entry name" value="Pectin lyase-like superfamily protein"/>
    <property type="match status" value="1"/>
</dbReference>
<gene>
    <name evidence="11" type="ORF">CB5_LOCUS3275</name>
</gene>
<keyword evidence="7" id="KW-0961">Cell wall biogenesis/degradation</keyword>
<evidence type="ECO:0000256" key="10">
    <source>
        <dbReference type="SAM" id="SignalP"/>
    </source>
</evidence>
<dbReference type="PANTHER" id="PTHR31375">
    <property type="match status" value="1"/>
</dbReference>
<evidence type="ECO:0000256" key="9">
    <source>
        <dbReference type="RuleBase" id="RU361169"/>
    </source>
</evidence>
<keyword evidence="6 9" id="KW-0326">Glycosidase</keyword>
<dbReference type="EMBL" id="LR862140">
    <property type="protein sequence ID" value="CAD1820064.1"/>
    <property type="molecule type" value="Genomic_DNA"/>
</dbReference>
<sequence length="380" mass="40578">METKLLVLLYLIFHGLRIVDGVRPTGPGNFNVMSFGARGDGLHDDSKAFQETWKAACNSTGSVKLVIPKGPTFSALLSSGAMCKCAIHHSPIAGNAKGNDRSEQIQGSLAWPHNKCPVKKDCKLLPTSLAFLATNHSKMKDITSVNSKFFHIALLSNANFKASGIKIVAPAESPNTDGIHLERNTAVTISKSEIRTGDDCISVGQGNHDITIAGIKCGPGHGISVGSLGKYEDEEDVTGLVVKDCTLTGTDNGVRIKTWENSPKSTKASNLTFENIEMDNVRNPIIIDQTYCPFAKCQSAVPSRVKISDITFKNIRGTSTSPVAVTLKCSKGIPCENVSLQDVRLEHNGPNGTTATCVNVKAEYSGTQNPPPCKGPDSEN</sequence>
<name>A0A6V7NNZ9_ANACO</name>
<dbReference type="SMART" id="SM00710">
    <property type="entry name" value="PbH1"/>
    <property type="match status" value="6"/>
</dbReference>
<evidence type="ECO:0000313" key="11">
    <source>
        <dbReference type="EMBL" id="CAD1820064.1"/>
    </source>
</evidence>
<feature type="signal peptide" evidence="10">
    <location>
        <begin position="1"/>
        <end position="21"/>
    </location>
</feature>
<evidence type="ECO:0000256" key="2">
    <source>
        <dbReference type="ARBA" id="ARBA00008834"/>
    </source>
</evidence>
<evidence type="ECO:0008006" key="12">
    <source>
        <dbReference type="Google" id="ProtNLM"/>
    </source>
</evidence>
<dbReference type="Pfam" id="PF00295">
    <property type="entry name" value="Glyco_hydro_28"/>
    <property type="match status" value="1"/>
</dbReference>
<keyword evidence="5 9" id="KW-0378">Hydrolase</keyword>
<protein>
    <recommendedName>
        <fullName evidence="12">Exopolygalacturonase-like</fullName>
    </recommendedName>
</protein>
<keyword evidence="3" id="KW-0134">Cell wall</keyword>
<dbReference type="PROSITE" id="PS00502">
    <property type="entry name" value="POLYGALACTURONASE"/>
    <property type="match status" value="1"/>
</dbReference>
<dbReference type="GO" id="GO:0005975">
    <property type="term" value="P:carbohydrate metabolic process"/>
    <property type="evidence" value="ECO:0007669"/>
    <property type="project" value="InterPro"/>
</dbReference>
<evidence type="ECO:0000256" key="3">
    <source>
        <dbReference type="ARBA" id="ARBA00022512"/>
    </source>
</evidence>
<organism evidence="11">
    <name type="scientific">Ananas comosus var. bracteatus</name>
    <name type="common">red pineapple</name>
    <dbReference type="NCBI Taxonomy" id="296719"/>
    <lineage>
        <taxon>Eukaryota</taxon>
        <taxon>Viridiplantae</taxon>
        <taxon>Streptophyta</taxon>
        <taxon>Embryophyta</taxon>
        <taxon>Tracheophyta</taxon>
        <taxon>Spermatophyta</taxon>
        <taxon>Magnoliopsida</taxon>
        <taxon>Liliopsida</taxon>
        <taxon>Poales</taxon>
        <taxon>Bromeliaceae</taxon>
        <taxon>Bromelioideae</taxon>
        <taxon>Ananas</taxon>
    </lineage>
</organism>
<evidence type="ECO:0000256" key="1">
    <source>
        <dbReference type="ARBA" id="ARBA00004191"/>
    </source>
</evidence>
<dbReference type="AlphaFoldDB" id="A0A6V7NNZ9"/>
<evidence type="ECO:0000256" key="5">
    <source>
        <dbReference type="ARBA" id="ARBA00022801"/>
    </source>
</evidence>
<dbReference type="InterPro" id="IPR000743">
    <property type="entry name" value="Glyco_hydro_28"/>
</dbReference>
<evidence type="ECO:0000256" key="7">
    <source>
        <dbReference type="ARBA" id="ARBA00023316"/>
    </source>
</evidence>
<feature type="chain" id="PRO_5028424138" description="Exopolygalacturonase-like" evidence="10">
    <location>
        <begin position="22"/>
        <end position="380"/>
    </location>
</feature>
<dbReference type="SUPFAM" id="SSF51126">
    <property type="entry name" value="Pectin lyase-like"/>
    <property type="match status" value="1"/>
</dbReference>
<keyword evidence="4" id="KW-0964">Secreted</keyword>
<evidence type="ECO:0000256" key="6">
    <source>
        <dbReference type="ARBA" id="ARBA00023295"/>
    </source>
</evidence>
<proteinExistence type="inferred from homology"/>
<reference evidence="11" key="1">
    <citation type="submission" date="2020-07" db="EMBL/GenBank/DDBJ databases">
        <authorList>
            <person name="Lin J."/>
        </authorList>
    </citation>
    <scope>NUCLEOTIDE SEQUENCE</scope>
</reference>
<dbReference type="GO" id="GO:0071555">
    <property type="term" value="P:cell wall organization"/>
    <property type="evidence" value="ECO:0007669"/>
    <property type="project" value="UniProtKB-KW"/>
</dbReference>